<sequence length="96" mass="10508">MASKCGFTEKRKPIVGTLISGIIPVQLHTCQSCPVGSMSLKLHMEINTSGYPELFQYKPTLPLSANNNDVRLDVRFTRDKSMGSAVPIIPDRSDTG</sequence>
<keyword evidence="2" id="KW-1185">Reference proteome</keyword>
<reference evidence="1 2" key="1">
    <citation type="submission" date="2016-03" db="EMBL/GenBank/DDBJ databases">
        <title>EvidentialGene: Evidence-directed Construction of Genes on Genomes.</title>
        <authorList>
            <person name="Gilbert D.G."/>
            <person name="Choi J.-H."/>
            <person name="Mockaitis K."/>
            <person name="Colbourne J."/>
            <person name="Pfrender M."/>
        </authorList>
    </citation>
    <scope>NUCLEOTIDE SEQUENCE [LARGE SCALE GENOMIC DNA]</scope>
    <source>
        <strain evidence="1 2">Xinb3</strain>
        <tissue evidence="1">Complete organism</tissue>
    </source>
</reference>
<dbReference type="AlphaFoldDB" id="A0A164UBL5"/>
<name>A0A164UBL5_9CRUS</name>
<proteinExistence type="predicted"/>
<protein>
    <submittedName>
        <fullName evidence="1">Uncharacterized protein</fullName>
    </submittedName>
</protein>
<accession>A0A164UBL5</accession>
<dbReference type="Proteomes" id="UP000076858">
    <property type="component" value="Unassembled WGS sequence"/>
</dbReference>
<organism evidence="1 2">
    <name type="scientific">Daphnia magna</name>
    <dbReference type="NCBI Taxonomy" id="35525"/>
    <lineage>
        <taxon>Eukaryota</taxon>
        <taxon>Metazoa</taxon>
        <taxon>Ecdysozoa</taxon>
        <taxon>Arthropoda</taxon>
        <taxon>Crustacea</taxon>
        <taxon>Branchiopoda</taxon>
        <taxon>Diplostraca</taxon>
        <taxon>Cladocera</taxon>
        <taxon>Anomopoda</taxon>
        <taxon>Daphniidae</taxon>
        <taxon>Daphnia</taxon>
    </lineage>
</organism>
<evidence type="ECO:0000313" key="1">
    <source>
        <dbReference type="EMBL" id="KZS11215.1"/>
    </source>
</evidence>
<comment type="caution">
    <text evidence="1">The sequence shown here is derived from an EMBL/GenBank/DDBJ whole genome shotgun (WGS) entry which is preliminary data.</text>
</comment>
<evidence type="ECO:0000313" key="2">
    <source>
        <dbReference type="Proteomes" id="UP000076858"/>
    </source>
</evidence>
<gene>
    <name evidence="1" type="ORF">APZ42_024000</name>
</gene>
<dbReference type="EMBL" id="LRGB01001581">
    <property type="protein sequence ID" value="KZS11215.1"/>
    <property type="molecule type" value="Genomic_DNA"/>
</dbReference>